<dbReference type="RefSeq" id="WP_247029913.1">
    <property type="nucleotide sequence ID" value="NZ_JALKCH010000008.1"/>
</dbReference>
<dbReference type="Proteomes" id="UP001203284">
    <property type="component" value="Unassembled WGS sequence"/>
</dbReference>
<feature type="region of interest" description="Disordered" evidence="8">
    <location>
        <begin position="1"/>
        <end position="39"/>
    </location>
</feature>
<dbReference type="CDD" id="cd02440">
    <property type="entry name" value="AdoMet_MTases"/>
    <property type="match status" value="1"/>
</dbReference>
<feature type="binding site" evidence="7">
    <location>
        <position position="111"/>
    </location>
    <ligand>
        <name>S-adenosyl-L-methionine</name>
        <dbReference type="ChEBI" id="CHEBI:59789"/>
    </ligand>
</feature>
<protein>
    <recommendedName>
        <fullName evidence="7">tRNA (guanine-N(7)-)-methyltransferase</fullName>
        <ecNumber evidence="7">2.1.1.33</ecNumber>
    </recommendedName>
    <alternativeName>
        <fullName evidence="7">tRNA (guanine(46)-N(7))-methyltransferase</fullName>
    </alternativeName>
    <alternativeName>
        <fullName evidence="7">tRNA(m7G46)-methyltransferase</fullName>
    </alternativeName>
</protein>
<evidence type="ECO:0000313" key="9">
    <source>
        <dbReference type="EMBL" id="MCK0198023.1"/>
    </source>
</evidence>
<evidence type="ECO:0000256" key="6">
    <source>
        <dbReference type="ARBA" id="ARBA00022694"/>
    </source>
</evidence>
<dbReference type="GO" id="GO:0008176">
    <property type="term" value="F:tRNA (guanine(46)-N7)-methyltransferase activity"/>
    <property type="evidence" value="ECO:0007669"/>
    <property type="project" value="UniProtKB-EC"/>
</dbReference>
<feature type="binding site" evidence="7">
    <location>
        <position position="164"/>
    </location>
    <ligand>
        <name>substrate</name>
    </ligand>
</feature>
<evidence type="ECO:0000256" key="5">
    <source>
        <dbReference type="ARBA" id="ARBA00022691"/>
    </source>
</evidence>
<dbReference type="EMBL" id="JALKCH010000008">
    <property type="protein sequence ID" value="MCK0198023.1"/>
    <property type="molecule type" value="Genomic_DNA"/>
</dbReference>
<name>A0ABT0DDH7_9HYPH</name>
<feature type="binding site" evidence="7">
    <location>
        <position position="86"/>
    </location>
    <ligand>
        <name>S-adenosyl-L-methionine</name>
        <dbReference type="ChEBI" id="CHEBI:59789"/>
    </ligand>
</feature>
<evidence type="ECO:0000256" key="3">
    <source>
        <dbReference type="ARBA" id="ARBA00022603"/>
    </source>
</evidence>
<dbReference type="EC" id="2.1.1.33" evidence="7"/>
<accession>A0ABT0DDH7</accession>
<comment type="caution">
    <text evidence="7">Lacks conserved residue(s) required for the propagation of feature annotation.</text>
</comment>
<dbReference type="InterPro" id="IPR029063">
    <property type="entry name" value="SAM-dependent_MTases_sf"/>
</dbReference>
<keyword evidence="4 7" id="KW-0808">Transferase</keyword>
<sequence>MDATMMSDGQSTTPETTHEESPAEAEAVHHRGGGAFFGRRRGKTLRPLQAVHMERDLPSLAIPTDLPPGTTLADLFARPMAAYRLEIGFGGGERLVDEVAREPDIGFIGAEAFFNGVAKATAAIAQRGLDNVRLYGDDVVPLLDKLPDAAFERIDLFYPDPWPKRRHWKRRFVRPENLSRIARLLPPGGRFRFATDVEDYAAWTLRHLLADARFEWTARRADDWRRPFAGWHGTRYEAKAIREGRVPGYFTFRRI</sequence>
<comment type="catalytic activity">
    <reaction evidence="1 7">
        <text>guanosine(46) in tRNA + S-adenosyl-L-methionine = N(7)-methylguanosine(46) in tRNA + S-adenosyl-L-homocysteine</text>
        <dbReference type="Rhea" id="RHEA:42708"/>
        <dbReference type="Rhea" id="RHEA-COMP:10188"/>
        <dbReference type="Rhea" id="RHEA-COMP:10189"/>
        <dbReference type="ChEBI" id="CHEBI:57856"/>
        <dbReference type="ChEBI" id="CHEBI:59789"/>
        <dbReference type="ChEBI" id="CHEBI:74269"/>
        <dbReference type="ChEBI" id="CHEBI:74480"/>
        <dbReference type="EC" id="2.1.1.33"/>
    </reaction>
</comment>
<keyword evidence="6 7" id="KW-0819">tRNA processing</keyword>
<dbReference type="PANTHER" id="PTHR23417:SF14">
    <property type="entry name" value="PENTACOTRIPEPTIDE-REPEAT REGION OF PRORP DOMAIN-CONTAINING PROTEIN"/>
    <property type="match status" value="1"/>
</dbReference>
<feature type="compositionally biased region" description="Basic and acidic residues" evidence="8">
    <location>
        <begin position="16"/>
        <end position="29"/>
    </location>
</feature>
<evidence type="ECO:0000256" key="1">
    <source>
        <dbReference type="ARBA" id="ARBA00000142"/>
    </source>
</evidence>
<dbReference type="Gene3D" id="3.40.50.150">
    <property type="entry name" value="Vaccinia Virus protein VP39"/>
    <property type="match status" value="1"/>
</dbReference>
<dbReference type="InterPro" id="IPR003358">
    <property type="entry name" value="tRNA_(Gua-N-7)_MeTrfase_Trmb"/>
</dbReference>
<comment type="caution">
    <text evidence="9">The sequence shown here is derived from an EMBL/GenBank/DDBJ whole genome shotgun (WGS) entry which is preliminary data.</text>
</comment>
<feature type="binding site" evidence="7">
    <location>
        <position position="138"/>
    </location>
    <ligand>
        <name>S-adenosyl-L-methionine</name>
        <dbReference type="ChEBI" id="CHEBI:59789"/>
    </ligand>
</feature>
<comment type="function">
    <text evidence="2 7">Catalyzes the formation of N(7)-methylguanine at position 46 (m7G46) in tRNA.</text>
</comment>
<evidence type="ECO:0000256" key="2">
    <source>
        <dbReference type="ARBA" id="ARBA00003015"/>
    </source>
</evidence>
<gene>
    <name evidence="7 9" type="primary">trmB</name>
    <name evidence="9" type="ORF">MWN34_14000</name>
</gene>
<dbReference type="NCBIfam" id="TIGR00091">
    <property type="entry name" value="tRNA (guanosine(46)-N7)-methyltransferase TrmB"/>
    <property type="match status" value="1"/>
</dbReference>
<comment type="pathway">
    <text evidence="7">tRNA modification; N(7)-methylguanine-tRNA biosynthesis.</text>
</comment>
<dbReference type="SUPFAM" id="SSF53335">
    <property type="entry name" value="S-adenosyl-L-methionine-dependent methyltransferases"/>
    <property type="match status" value="1"/>
</dbReference>
<dbReference type="InterPro" id="IPR055361">
    <property type="entry name" value="tRNA_methyltr_TrmB_bact"/>
</dbReference>
<reference evidence="9 10" key="1">
    <citation type="submission" date="2022-04" db="EMBL/GenBank/DDBJ databases">
        <authorList>
            <person name="Grouzdev D.S."/>
            <person name="Pantiukh K.S."/>
            <person name="Krutkina M.S."/>
        </authorList>
    </citation>
    <scope>NUCLEOTIDE SEQUENCE [LARGE SCALE GENOMIC DNA]</scope>
    <source>
        <strain evidence="9 10">6x-1</strain>
    </source>
</reference>
<dbReference type="Pfam" id="PF02390">
    <property type="entry name" value="Methyltransf_4"/>
    <property type="match status" value="1"/>
</dbReference>
<keyword evidence="5 7" id="KW-0949">S-adenosyl-L-methionine</keyword>
<keyword evidence="10" id="KW-1185">Reference proteome</keyword>
<feature type="binding site" evidence="7">
    <location>
        <position position="196"/>
    </location>
    <ligand>
        <name>substrate</name>
    </ligand>
</feature>
<feature type="binding site" evidence="7">
    <location>
        <begin position="234"/>
        <end position="237"/>
    </location>
    <ligand>
        <name>substrate</name>
    </ligand>
</feature>
<comment type="similarity">
    <text evidence="7">Belongs to the class I-like SAM-binding methyltransferase superfamily. TrmB family.</text>
</comment>
<organism evidence="9 10">
    <name type="scientific">Ancylobacter crimeensis</name>
    <dbReference type="NCBI Taxonomy" id="2579147"/>
    <lineage>
        <taxon>Bacteria</taxon>
        <taxon>Pseudomonadati</taxon>
        <taxon>Pseudomonadota</taxon>
        <taxon>Alphaproteobacteria</taxon>
        <taxon>Hyphomicrobiales</taxon>
        <taxon>Xanthobacteraceae</taxon>
        <taxon>Ancylobacter</taxon>
    </lineage>
</organism>
<dbReference type="PROSITE" id="PS51625">
    <property type="entry name" value="SAM_MT_TRMB"/>
    <property type="match status" value="1"/>
</dbReference>
<evidence type="ECO:0000256" key="8">
    <source>
        <dbReference type="SAM" id="MobiDB-lite"/>
    </source>
</evidence>
<feature type="binding site" evidence="7">
    <location>
        <position position="160"/>
    </location>
    <ligand>
        <name>S-adenosyl-L-methionine</name>
        <dbReference type="ChEBI" id="CHEBI:59789"/>
    </ligand>
</feature>
<dbReference type="PANTHER" id="PTHR23417">
    <property type="entry name" value="3-DEOXY-D-MANNO-OCTULOSONIC-ACID TRANSFERASE/TRNA GUANINE-N 7 - -METHYLTRANSFERASE"/>
    <property type="match status" value="1"/>
</dbReference>
<evidence type="ECO:0000256" key="4">
    <source>
        <dbReference type="ARBA" id="ARBA00022679"/>
    </source>
</evidence>
<dbReference type="HAMAP" id="MF_01057">
    <property type="entry name" value="tRNA_methyltr_TrmB"/>
    <property type="match status" value="1"/>
</dbReference>
<evidence type="ECO:0000256" key="7">
    <source>
        <dbReference type="HAMAP-Rule" id="MF_01057"/>
    </source>
</evidence>
<keyword evidence="3 7" id="KW-0489">Methyltransferase</keyword>
<evidence type="ECO:0000313" key="10">
    <source>
        <dbReference type="Proteomes" id="UP001203284"/>
    </source>
</evidence>
<proteinExistence type="inferred from homology"/>